<proteinExistence type="predicted"/>
<reference evidence="3" key="1">
    <citation type="submission" date="2017-10" db="EMBL/GenBank/DDBJ databases">
        <authorList>
            <person name="Gaisin V.A."/>
            <person name="Rysina M.S."/>
            <person name="Grouzdev D.S."/>
        </authorList>
    </citation>
    <scope>NUCLEOTIDE SEQUENCE [LARGE SCALE GENOMIC DNA]</scope>
    <source>
        <strain evidence="3">V1</strain>
    </source>
</reference>
<gene>
    <name evidence="2" type="ORF">CR164_08650</name>
</gene>
<evidence type="ECO:0000313" key="3">
    <source>
        <dbReference type="Proteomes" id="UP000246278"/>
    </source>
</evidence>
<evidence type="ECO:0000256" key="1">
    <source>
        <dbReference type="SAM" id="Coils"/>
    </source>
</evidence>
<dbReference type="OrthoDB" id="598505at2"/>
<protein>
    <submittedName>
        <fullName evidence="2">Uncharacterized protein</fullName>
    </submittedName>
</protein>
<dbReference type="EMBL" id="PDNZ01000005">
    <property type="protein sequence ID" value="PWW81876.1"/>
    <property type="molecule type" value="Genomic_DNA"/>
</dbReference>
<keyword evidence="3" id="KW-1185">Reference proteome</keyword>
<organism evidence="2 3">
    <name type="scientific">Prosthecochloris marina</name>
    <dbReference type="NCBI Taxonomy" id="2017681"/>
    <lineage>
        <taxon>Bacteria</taxon>
        <taxon>Pseudomonadati</taxon>
        <taxon>Chlorobiota</taxon>
        <taxon>Chlorobiia</taxon>
        <taxon>Chlorobiales</taxon>
        <taxon>Chlorobiaceae</taxon>
        <taxon>Prosthecochloris</taxon>
    </lineage>
</organism>
<keyword evidence="1" id="KW-0175">Coiled coil</keyword>
<evidence type="ECO:0000313" key="2">
    <source>
        <dbReference type="EMBL" id="PWW81876.1"/>
    </source>
</evidence>
<accession>A0A317T8X6</accession>
<name>A0A317T8X6_9CHLB</name>
<feature type="coiled-coil region" evidence="1">
    <location>
        <begin position="7"/>
        <end position="59"/>
    </location>
</feature>
<dbReference type="RefSeq" id="WP_110023546.1">
    <property type="nucleotide sequence ID" value="NZ_PDNZ01000005.1"/>
</dbReference>
<sequence>MLPIEKIEEIHSKLDVLQKLIDKIQSDENSFSGLVPDDHRRVEELLDALHEDIEVLEKGAEVIAGIMAGTGH</sequence>
<dbReference type="AlphaFoldDB" id="A0A317T8X6"/>
<dbReference type="Proteomes" id="UP000246278">
    <property type="component" value="Unassembled WGS sequence"/>
</dbReference>
<comment type="caution">
    <text evidence="2">The sequence shown here is derived from an EMBL/GenBank/DDBJ whole genome shotgun (WGS) entry which is preliminary data.</text>
</comment>